<evidence type="ECO:0000259" key="1">
    <source>
        <dbReference type="Pfam" id="PF12867"/>
    </source>
</evidence>
<comment type="caution">
    <text evidence="2">The sequence shown here is derived from an EMBL/GenBank/DDBJ whole genome shotgun (WGS) entry which is preliminary data.</text>
</comment>
<evidence type="ECO:0000313" key="2">
    <source>
        <dbReference type="EMBL" id="EFH89104.1"/>
    </source>
</evidence>
<dbReference type="STRING" id="485913.Krac_10633"/>
<accession>D6TI47</accession>
<dbReference type="OrthoDB" id="158976at2"/>
<dbReference type="EMBL" id="ADVG01000001">
    <property type="protein sequence ID" value="EFH89104.1"/>
    <property type="molecule type" value="Genomic_DNA"/>
</dbReference>
<evidence type="ECO:0000313" key="3">
    <source>
        <dbReference type="Proteomes" id="UP000004508"/>
    </source>
</evidence>
<organism evidence="2 3">
    <name type="scientific">Ktedonobacter racemifer DSM 44963</name>
    <dbReference type="NCBI Taxonomy" id="485913"/>
    <lineage>
        <taxon>Bacteria</taxon>
        <taxon>Bacillati</taxon>
        <taxon>Chloroflexota</taxon>
        <taxon>Ktedonobacteria</taxon>
        <taxon>Ktedonobacterales</taxon>
        <taxon>Ktedonobacteraceae</taxon>
        <taxon>Ktedonobacter</taxon>
    </lineage>
</organism>
<protein>
    <recommendedName>
        <fullName evidence="1">DinB-like domain-containing protein</fullName>
    </recommendedName>
</protein>
<dbReference type="SUPFAM" id="SSF109854">
    <property type="entry name" value="DinB/YfiT-like putative metalloenzymes"/>
    <property type="match status" value="1"/>
</dbReference>
<dbReference type="InParanoid" id="D6TI47"/>
<dbReference type="Gene3D" id="3.30.160.250">
    <property type="match status" value="1"/>
</dbReference>
<gene>
    <name evidence="2" type="ORF">Krac_10633</name>
</gene>
<dbReference type="InterPro" id="IPR035069">
    <property type="entry name" value="TTHA1013/TTHA0281-like"/>
</dbReference>
<dbReference type="SUPFAM" id="SSF143100">
    <property type="entry name" value="TTHA1013/TTHA0281-like"/>
    <property type="match status" value="1"/>
</dbReference>
<dbReference type="InterPro" id="IPR034660">
    <property type="entry name" value="DinB/YfiT-like"/>
</dbReference>
<sequence>MDLYALVEEWPEESLVSFRELPGCLSAAPTAEEAIQKAPEAITDYLEWLKQNKILFLEEGITPINVVVRERLRADRVGPCFEAELVAPTDREMANALTVAATARALLAELYNGVQPAQRSRAFKPGEWSLTDHLQHILQADAHYVGCLSDQPPEAMPPVTEAELSTRLIENGMNYEAFLRGLTVEQRARVYIHGETEWTTAKVLRRMTEHLRDHYPWMQTIIRQFCTP</sequence>
<keyword evidence="3" id="KW-1185">Reference proteome</keyword>
<feature type="domain" description="DinB-like" evidence="1">
    <location>
        <begin position="102"/>
        <end position="215"/>
    </location>
</feature>
<name>D6TI47_KTERA</name>
<dbReference type="Gene3D" id="1.20.120.450">
    <property type="entry name" value="dinb family like domain"/>
    <property type="match status" value="1"/>
</dbReference>
<dbReference type="eggNOG" id="COG1598">
    <property type="taxonomic scope" value="Bacteria"/>
</dbReference>
<dbReference type="RefSeq" id="WP_007905453.1">
    <property type="nucleotide sequence ID" value="NZ_ADVG01000001.1"/>
</dbReference>
<dbReference type="InterPro" id="IPR024775">
    <property type="entry name" value="DinB-like"/>
</dbReference>
<dbReference type="Proteomes" id="UP000004508">
    <property type="component" value="Unassembled WGS sequence"/>
</dbReference>
<reference evidence="2 3" key="1">
    <citation type="journal article" date="2011" name="Stand. Genomic Sci.">
        <title>Non-contiguous finished genome sequence and contextual data of the filamentous soil bacterium Ktedonobacter racemifer type strain (SOSP1-21).</title>
        <authorList>
            <person name="Chang Y.J."/>
            <person name="Land M."/>
            <person name="Hauser L."/>
            <person name="Chertkov O."/>
            <person name="Del Rio T.G."/>
            <person name="Nolan M."/>
            <person name="Copeland A."/>
            <person name="Tice H."/>
            <person name="Cheng J.F."/>
            <person name="Lucas S."/>
            <person name="Han C."/>
            <person name="Goodwin L."/>
            <person name="Pitluck S."/>
            <person name="Ivanova N."/>
            <person name="Ovchinikova G."/>
            <person name="Pati A."/>
            <person name="Chen A."/>
            <person name="Palaniappan K."/>
            <person name="Mavromatis K."/>
            <person name="Liolios K."/>
            <person name="Brettin T."/>
            <person name="Fiebig A."/>
            <person name="Rohde M."/>
            <person name="Abt B."/>
            <person name="Goker M."/>
            <person name="Detter J.C."/>
            <person name="Woyke T."/>
            <person name="Bristow J."/>
            <person name="Eisen J.A."/>
            <person name="Markowitz V."/>
            <person name="Hugenholtz P."/>
            <person name="Kyrpides N.C."/>
            <person name="Klenk H.P."/>
            <person name="Lapidus A."/>
        </authorList>
    </citation>
    <scope>NUCLEOTIDE SEQUENCE [LARGE SCALE GENOMIC DNA]</scope>
    <source>
        <strain evidence="3">DSM 44963</strain>
    </source>
</reference>
<proteinExistence type="predicted"/>
<dbReference type="AlphaFoldDB" id="D6TI47"/>
<dbReference type="Pfam" id="PF12867">
    <property type="entry name" value="DinB_2"/>
    <property type="match status" value="1"/>
</dbReference>